<protein>
    <recommendedName>
        <fullName evidence="3">WXG100 family type VII secretion target</fullName>
    </recommendedName>
</protein>
<dbReference type="EMBL" id="LVHI01000008">
    <property type="protein sequence ID" value="OAK55658.1"/>
    <property type="molecule type" value="Genomic_DNA"/>
</dbReference>
<proteinExistence type="predicted"/>
<name>A0A177YKT0_9NOCA</name>
<gene>
    <name evidence="1" type="ORF">A3K89_18885</name>
</gene>
<evidence type="ECO:0000313" key="1">
    <source>
        <dbReference type="EMBL" id="OAK55658.1"/>
    </source>
</evidence>
<reference evidence="1 2" key="1">
    <citation type="submission" date="2016-03" db="EMBL/GenBank/DDBJ databases">
        <title>Genome sequence of Rhodococcus kyotonensis KB10.</title>
        <authorList>
            <person name="Jeong H."/>
            <person name="Hong C.E."/>
            <person name="Jo S.H."/>
            <person name="Park J.M."/>
        </authorList>
    </citation>
    <scope>NUCLEOTIDE SEQUENCE [LARGE SCALE GENOMIC DNA]</scope>
    <source>
        <strain evidence="1 2">KB10</strain>
    </source>
</reference>
<keyword evidence="2" id="KW-1185">Reference proteome</keyword>
<evidence type="ECO:0000313" key="2">
    <source>
        <dbReference type="Proteomes" id="UP000077519"/>
    </source>
</evidence>
<comment type="caution">
    <text evidence="1">The sequence shown here is derived from an EMBL/GenBank/DDBJ whole genome shotgun (WGS) entry which is preliminary data.</text>
</comment>
<evidence type="ECO:0008006" key="3">
    <source>
        <dbReference type="Google" id="ProtNLM"/>
    </source>
</evidence>
<dbReference type="AlphaFoldDB" id="A0A177YKT0"/>
<dbReference type="Proteomes" id="UP000077519">
    <property type="component" value="Unassembled WGS sequence"/>
</dbReference>
<accession>A0A177YKT0</accession>
<dbReference type="RefSeq" id="WP_068423332.1">
    <property type="nucleotide sequence ID" value="NZ_LVHI01000008.1"/>
</dbReference>
<sequence length="402" mass="44091">MDEVFAARPSEVAGMGRLADRIGQQTLASHRYIDEHAGLSETIPGQVLQRLAPFIASYQEYTRSRHVHLSANCCYIGDELRKAAWLYVDLEKKNYDALNAHTDLIPVPVPQPGTSESPAVGAVEDYPTPVDYGGPSGIDYPPPNPAVDETREVIDDAAGWLGEVDSTIFELSGWSPLNEVTLPLSGNWNEIRRLGEAFDIAGSAMEAAAESLENGVRHVDEYWDGLAAQAFSDYSQRQVAAMYWEGPCGRTIHALAEIITEQIKNGVRTVVGKLAEMLEAEVDLGSGRSAMKVALKKVPFVGTAWQVASIVEIIWKTMDLTMDLVRRIEDAVDQFGRFLDAITDPEGQISRRIDHHLEPFNQALDRGKMAVDTAKTADITPVVLTPDEKFSVGEGTAPWQDA</sequence>
<organism evidence="1 2">
    <name type="scientific">Rhodococcoides kyotonense</name>
    <dbReference type="NCBI Taxonomy" id="398843"/>
    <lineage>
        <taxon>Bacteria</taxon>
        <taxon>Bacillati</taxon>
        <taxon>Actinomycetota</taxon>
        <taxon>Actinomycetes</taxon>
        <taxon>Mycobacteriales</taxon>
        <taxon>Nocardiaceae</taxon>
        <taxon>Rhodococcoides</taxon>
    </lineage>
</organism>